<sequence length="190" mass="21038">MIALSLVAGCDTVSTTETQPPADTLLAITNPLFTIAPTDYSTLAERSINHLAAFDFSAWEATLADDVAYDFPDGDQNTRTKLLGKATVVNWWRNFRHQSGIESMTMSEFNHFPLKVTGQAKGGASTGIYVLSYFTNALVFRGKATGVRMNFVLHFNAEKKIDRYVTYYDRTPIIAAMGGRNLLAEVKLKK</sequence>
<evidence type="ECO:0000313" key="1">
    <source>
        <dbReference type="EMBL" id="MBO0937196.1"/>
    </source>
</evidence>
<organism evidence="1 2">
    <name type="scientific">Fibrella rubiginis</name>
    <dbReference type="NCBI Taxonomy" id="2817060"/>
    <lineage>
        <taxon>Bacteria</taxon>
        <taxon>Pseudomonadati</taxon>
        <taxon>Bacteroidota</taxon>
        <taxon>Cytophagia</taxon>
        <taxon>Cytophagales</taxon>
        <taxon>Spirosomataceae</taxon>
        <taxon>Fibrella</taxon>
    </lineage>
</organism>
<dbReference type="InterPro" id="IPR032710">
    <property type="entry name" value="NTF2-like_dom_sf"/>
</dbReference>
<dbReference type="AlphaFoldDB" id="A0A939K5F3"/>
<dbReference type="SUPFAM" id="SSF54427">
    <property type="entry name" value="NTF2-like"/>
    <property type="match status" value="1"/>
</dbReference>
<gene>
    <name evidence="1" type="ORF">J2I47_11615</name>
</gene>
<dbReference type="RefSeq" id="WP_207364750.1">
    <property type="nucleotide sequence ID" value="NZ_JAFMYV010000005.1"/>
</dbReference>
<comment type="caution">
    <text evidence="1">The sequence shown here is derived from an EMBL/GenBank/DDBJ whole genome shotgun (WGS) entry which is preliminary data.</text>
</comment>
<evidence type="ECO:0000313" key="2">
    <source>
        <dbReference type="Proteomes" id="UP000664034"/>
    </source>
</evidence>
<proteinExistence type="predicted"/>
<dbReference type="Proteomes" id="UP000664034">
    <property type="component" value="Unassembled WGS sequence"/>
</dbReference>
<reference evidence="1" key="1">
    <citation type="submission" date="2021-03" db="EMBL/GenBank/DDBJ databases">
        <title>Fibrella sp. HMF5335 genome sequencing and assembly.</title>
        <authorList>
            <person name="Kang H."/>
            <person name="Kim H."/>
            <person name="Bae S."/>
            <person name="Joh K."/>
        </authorList>
    </citation>
    <scope>NUCLEOTIDE SEQUENCE</scope>
    <source>
        <strain evidence="1">HMF5335</strain>
    </source>
</reference>
<accession>A0A939K5F3</accession>
<name>A0A939K5F3_9BACT</name>
<dbReference type="Gene3D" id="3.10.450.50">
    <property type="match status" value="1"/>
</dbReference>
<protein>
    <submittedName>
        <fullName evidence="1">Uncharacterized protein</fullName>
    </submittedName>
</protein>
<keyword evidence="2" id="KW-1185">Reference proteome</keyword>
<dbReference type="EMBL" id="JAFMYV010000005">
    <property type="protein sequence ID" value="MBO0937196.1"/>
    <property type="molecule type" value="Genomic_DNA"/>
</dbReference>